<comment type="caution">
    <text evidence="2">The sequence shown here is derived from an EMBL/GenBank/DDBJ whole genome shotgun (WGS) entry which is preliminary data.</text>
</comment>
<evidence type="ECO:0000313" key="2">
    <source>
        <dbReference type="EMBL" id="KAF4581937.1"/>
    </source>
</evidence>
<organism evidence="2 3">
    <name type="scientific">Ophiocordyceps camponoti-floridani</name>
    <dbReference type="NCBI Taxonomy" id="2030778"/>
    <lineage>
        <taxon>Eukaryota</taxon>
        <taxon>Fungi</taxon>
        <taxon>Dikarya</taxon>
        <taxon>Ascomycota</taxon>
        <taxon>Pezizomycotina</taxon>
        <taxon>Sordariomycetes</taxon>
        <taxon>Hypocreomycetidae</taxon>
        <taxon>Hypocreales</taxon>
        <taxon>Ophiocordycipitaceae</taxon>
        <taxon>Ophiocordyceps</taxon>
    </lineage>
</organism>
<dbReference type="AlphaFoldDB" id="A0A8H4Q1I6"/>
<keyword evidence="3" id="KW-1185">Reference proteome</keyword>
<dbReference type="EMBL" id="JAACLJ010000008">
    <property type="protein sequence ID" value="KAF4581937.1"/>
    <property type="molecule type" value="Genomic_DNA"/>
</dbReference>
<protein>
    <submittedName>
        <fullName evidence="2">DOC family</fullName>
    </submittedName>
</protein>
<sequence>MNFNGQIMCFYGSVAPNLATRWTRISRGRRAFHQTTAYIILNKPYRPLKPQPIGEKPPWRTHSRWVKNKLREHMKDIDTNSAAPKEDPYAVNSPLSAGVVGGIGRNEVPNSEAPPVTRRRGQRPGFADDVMPENDLCEVNHCEYTTSVWIGDPHEGFLYFRPTVGHVMLRDVLDQLGFVPGTSPSPRELGMKFYHYNRYFAHGKLSLPRMYIDRKMPGTAITFDKVSPATLWLGGRWHALTLNCSDDASFEMAHRKPHWGLANELKKLEGP</sequence>
<gene>
    <name evidence="2" type="ORF">GQ602_006561</name>
</gene>
<accession>A0A8H4Q1I6</accession>
<name>A0A8H4Q1I6_9HYPO</name>
<evidence type="ECO:0000256" key="1">
    <source>
        <dbReference type="SAM" id="MobiDB-lite"/>
    </source>
</evidence>
<feature type="region of interest" description="Disordered" evidence="1">
    <location>
        <begin position="100"/>
        <end position="125"/>
    </location>
</feature>
<reference evidence="2 3" key="1">
    <citation type="journal article" date="2020" name="G3 (Bethesda)">
        <title>Genetic Underpinnings of Host Manipulation by Ophiocordyceps as Revealed by Comparative Transcriptomics.</title>
        <authorList>
            <person name="Will I."/>
            <person name="Das B."/>
            <person name="Trinh T."/>
            <person name="Brachmann A."/>
            <person name="Ohm R.A."/>
            <person name="de Bekker C."/>
        </authorList>
    </citation>
    <scope>NUCLEOTIDE SEQUENCE [LARGE SCALE GENOMIC DNA]</scope>
    <source>
        <strain evidence="2 3">EC05</strain>
    </source>
</reference>
<dbReference type="OrthoDB" id="5330139at2759"/>
<proteinExistence type="predicted"/>
<dbReference type="Proteomes" id="UP000562929">
    <property type="component" value="Unassembled WGS sequence"/>
</dbReference>
<evidence type="ECO:0000313" key="3">
    <source>
        <dbReference type="Proteomes" id="UP000562929"/>
    </source>
</evidence>